<dbReference type="InterPro" id="IPR012338">
    <property type="entry name" value="Beta-lactam/transpept-like"/>
</dbReference>
<dbReference type="SUPFAM" id="SSF56601">
    <property type="entry name" value="beta-lactamase/transpeptidase-like"/>
    <property type="match status" value="1"/>
</dbReference>
<dbReference type="InterPro" id="IPR050515">
    <property type="entry name" value="Beta-lactam/transpept"/>
</dbReference>
<keyword evidence="2" id="KW-0378">Hydrolase</keyword>
<feature type="domain" description="Penicillin-binding protein transpeptidase" evidence="5">
    <location>
        <begin position="278"/>
        <end position="579"/>
    </location>
</feature>
<dbReference type="PANTHER" id="PTHR30627">
    <property type="entry name" value="PEPTIDOGLYCAN D,D-TRANSPEPTIDASE"/>
    <property type="match status" value="1"/>
</dbReference>
<dbReference type="GO" id="GO:0005886">
    <property type="term" value="C:plasma membrane"/>
    <property type="evidence" value="ECO:0007669"/>
    <property type="project" value="TreeGrafter"/>
</dbReference>
<dbReference type="Gene3D" id="3.90.1310.10">
    <property type="entry name" value="Penicillin-binding protein 2a (Domain 2)"/>
    <property type="match status" value="1"/>
</dbReference>
<evidence type="ECO:0000256" key="2">
    <source>
        <dbReference type="ARBA" id="ARBA00022645"/>
    </source>
</evidence>
<organism evidence="7 8">
    <name type="scientific">Campylobacter hominis (strain ATCC BAA-381 / DSM 21671 / CCUG 45161 / LMG 19568 / NCTC 13146 / CH001A)</name>
    <dbReference type="NCBI Taxonomy" id="360107"/>
    <lineage>
        <taxon>Bacteria</taxon>
        <taxon>Pseudomonadati</taxon>
        <taxon>Campylobacterota</taxon>
        <taxon>Epsilonproteobacteria</taxon>
        <taxon>Campylobacterales</taxon>
        <taxon>Campylobacteraceae</taxon>
        <taxon>Campylobacter</taxon>
    </lineage>
</organism>
<evidence type="ECO:0000313" key="8">
    <source>
        <dbReference type="Proteomes" id="UP000002407"/>
    </source>
</evidence>
<dbReference type="PANTHER" id="PTHR30627:SF1">
    <property type="entry name" value="PEPTIDOGLYCAN D,D-TRANSPEPTIDASE FTSI"/>
    <property type="match status" value="1"/>
</dbReference>
<dbReference type="SUPFAM" id="SSF56519">
    <property type="entry name" value="Penicillin binding protein dimerisation domain"/>
    <property type="match status" value="1"/>
</dbReference>
<keyword evidence="4" id="KW-0812">Transmembrane</keyword>
<dbReference type="InterPro" id="IPR005311">
    <property type="entry name" value="PBP_dimer"/>
</dbReference>
<reference evidence="8" key="1">
    <citation type="submission" date="2007-07" db="EMBL/GenBank/DDBJ databases">
        <title>Complete genome sequence of Campylobacter hominis ATCC BAA-381, a commensal isolated from the human gastrointestinal tract.</title>
        <authorList>
            <person name="Fouts D.E."/>
            <person name="Mongodin E.F."/>
            <person name="Puiu D."/>
            <person name="Sebastian Y."/>
            <person name="Miller W.G."/>
            <person name="Mandrell R.E."/>
            <person name="Nelson K.E."/>
        </authorList>
    </citation>
    <scope>NUCLEOTIDE SEQUENCE [LARGE SCALE GENOMIC DNA]</scope>
    <source>
        <strain evidence="8">ATCC BAA-381 / LMG 19568 / NCTC 13146 / CH001A</strain>
    </source>
</reference>
<keyword evidence="4" id="KW-1133">Transmembrane helix</keyword>
<name>A7I2D0_CAMHC</name>
<dbReference type="Gene3D" id="3.40.710.10">
    <property type="entry name" value="DD-peptidase/beta-lactamase superfamily"/>
    <property type="match status" value="1"/>
</dbReference>
<feature type="transmembrane region" description="Helical" evidence="4">
    <location>
        <begin position="21"/>
        <end position="41"/>
    </location>
</feature>
<keyword evidence="3 4" id="KW-0472">Membrane</keyword>
<evidence type="ECO:0000256" key="3">
    <source>
        <dbReference type="ARBA" id="ARBA00023136"/>
    </source>
</evidence>
<dbReference type="AlphaFoldDB" id="A7I2D0"/>
<accession>A7I2D0</accession>
<dbReference type="eggNOG" id="COG0768">
    <property type="taxonomic scope" value="Bacteria"/>
</dbReference>
<dbReference type="InterPro" id="IPR001460">
    <property type="entry name" value="PCN-bd_Tpept"/>
</dbReference>
<keyword evidence="2" id="KW-0121">Carboxypeptidase</keyword>
<sequence length="610" mass="68412">MSLTEMRKFFKFLKNINLFKLNYLIIPLLLLIFLYVVYYWSSANRRLPNLKSSEINTAIRGEIVTSDNYISANSQKLYKVSVDSRSIDPNKLELFVKLYCIYTGDNEKRVKDAITSSKGTIVLSYKIDAKMAVHLKELARKLNLKKVFVSFLTPSGKSNPPIRMSVSQSGEKRVYNTADSLTPLIGYINKTELDGITRVKGIKGIEKYYEYYLNPINDEKISGLRDIGDNIILEKSSRKSSKIDGYDAILNIDLKVQKELEFLADNAADDYDAKEILIAVMDSKSGKILALATNLRYNPGNITKKTFSNLNSTASEYAYEMGSVIKPIIFSIAYETGMVRPDEMIPTYNGSYKLGSRTIKDTHPANEMSATDIIVHSSNIGMIMISSRLSGEILHSGLEKFGFMQKTGIDLPYEQKGYMPDVFSLENKVYKATTSYGYGLQLTFLQLLNAYMIFNNDGVIISPRIVSYLRKNGEFYQVNEAESRNVISSETANVLKEILIQTVERGTGRKGQVEGLQIGGKTGTARIASGGGYSNLYNSSFFGFANDKSSSFTIGVLVREPKKGSYYAAQNALPTFRKTVEILVNNGYLHPSITDKNRVIIKDENEIIKD</sequence>
<keyword evidence="8" id="KW-1185">Reference proteome</keyword>
<dbReference type="Proteomes" id="UP000002407">
    <property type="component" value="Chromosome"/>
</dbReference>
<dbReference type="InterPro" id="IPR036138">
    <property type="entry name" value="PBP_dimer_sf"/>
</dbReference>
<dbReference type="GO" id="GO:0071555">
    <property type="term" value="P:cell wall organization"/>
    <property type="evidence" value="ECO:0007669"/>
    <property type="project" value="TreeGrafter"/>
</dbReference>
<feature type="domain" description="Penicillin-binding protein dimerisation" evidence="6">
    <location>
        <begin position="57"/>
        <end position="221"/>
    </location>
</feature>
<evidence type="ECO:0000259" key="6">
    <source>
        <dbReference type="Pfam" id="PF03717"/>
    </source>
</evidence>
<keyword evidence="2" id="KW-0645">Protease</keyword>
<dbReference type="Pfam" id="PF03717">
    <property type="entry name" value="PBP_dimer"/>
    <property type="match status" value="1"/>
</dbReference>
<evidence type="ECO:0000313" key="7">
    <source>
        <dbReference type="EMBL" id="ABS52077.1"/>
    </source>
</evidence>
<dbReference type="GO" id="GO:0008658">
    <property type="term" value="F:penicillin binding"/>
    <property type="evidence" value="ECO:0007669"/>
    <property type="project" value="InterPro"/>
</dbReference>
<gene>
    <name evidence="7" type="ordered locus">CHAB381_1115</name>
</gene>
<dbReference type="EMBL" id="CP000776">
    <property type="protein sequence ID" value="ABS52077.1"/>
    <property type="molecule type" value="Genomic_DNA"/>
</dbReference>
<dbReference type="HOGENOM" id="CLU_009289_6_4_7"/>
<protein>
    <submittedName>
        <fullName evidence="7">Penicillin-binding protein</fullName>
    </submittedName>
</protein>
<dbReference type="Pfam" id="PF00905">
    <property type="entry name" value="Transpeptidase"/>
    <property type="match status" value="1"/>
</dbReference>
<evidence type="ECO:0000259" key="5">
    <source>
        <dbReference type="Pfam" id="PF00905"/>
    </source>
</evidence>
<comment type="subcellular location">
    <subcellularLocation>
        <location evidence="1">Membrane</location>
    </subcellularLocation>
</comment>
<dbReference type="GO" id="GO:0004180">
    <property type="term" value="F:carboxypeptidase activity"/>
    <property type="evidence" value="ECO:0007669"/>
    <property type="project" value="UniProtKB-KW"/>
</dbReference>
<dbReference type="Gene3D" id="3.30.450.330">
    <property type="match status" value="1"/>
</dbReference>
<dbReference type="KEGG" id="cha:CHAB381_1115"/>
<evidence type="ECO:0000256" key="4">
    <source>
        <dbReference type="SAM" id="Phobius"/>
    </source>
</evidence>
<dbReference type="STRING" id="360107.CHAB381_1115"/>
<evidence type="ECO:0000256" key="1">
    <source>
        <dbReference type="ARBA" id="ARBA00004370"/>
    </source>
</evidence>
<proteinExistence type="predicted"/>